<comment type="function">
    <text evidence="8">Phosphorylates Ins(1,3,4,5,6)P5 at position 2 to form Ins(1,2,3,4,5,6)P6 (InsP6 or phytate).</text>
</comment>
<dbReference type="EC" id="2.7.1.158" evidence="2 8"/>
<dbReference type="GO" id="GO:0032958">
    <property type="term" value="P:inositol phosphate biosynthetic process"/>
    <property type="evidence" value="ECO:0007669"/>
    <property type="project" value="TreeGrafter"/>
</dbReference>
<sequence length="455" mass="53294">MARVEIIPELYNTTLWEFKAEGNANIILSYVGENIRFSATVLRLRKETEFDTTINSQYFTNSYINYAMKPLLGSKYVGESILLEVQPEFLKALSKAILKMRSNKRTQKDIDPNQHYAMLIPDYTKFSNNNPTLSIEFKPKWAFLPSSPFIENSVKLQSCHFCMHKYLKRSSANEITRYCPLDLFSLEDKRVRKAVEALLACPESYLKLFIQGMQIEIGKENWQSWLYEFFEVDYSESNDEEHKNTHVIDMLIALLIQAIMEERDLFRSLKMLQKTLDELDIEGINKLIIFHRPKLSEPSLEEWKLIVDEYMKRIAINNTKNDNARQFVITNMDKMDNKQILQRIYEYLMSATLKDCSIIFSFQKSNGTNTQDVTQQKPHISPIFQNNEGLQQLSLSETLSPTIYKYPYNDKLYVYKVNVIDLDPKPLAKLSYYQELDKKIVRNYLKCGATNKCSE</sequence>
<keyword evidence="10" id="KW-1185">Reference proteome</keyword>
<keyword evidence="5 8" id="KW-0547">Nucleotide-binding</keyword>
<keyword evidence="6 8" id="KW-0418">Kinase</keyword>
<comment type="catalytic activity">
    <reaction evidence="1 8">
        <text>1D-myo-inositol 1,3,4,5,6-pentakisphosphate + ATP = 1D-myo-inositol hexakisphosphate + ADP + H(+)</text>
        <dbReference type="Rhea" id="RHEA:20313"/>
        <dbReference type="ChEBI" id="CHEBI:15378"/>
        <dbReference type="ChEBI" id="CHEBI:30616"/>
        <dbReference type="ChEBI" id="CHEBI:57733"/>
        <dbReference type="ChEBI" id="CHEBI:58130"/>
        <dbReference type="ChEBI" id="CHEBI:456216"/>
        <dbReference type="EC" id="2.7.1.158"/>
    </reaction>
</comment>
<dbReference type="EMBL" id="QKYT01000212">
    <property type="protein sequence ID" value="RIA89624.1"/>
    <property type="molecule type" value="Genomic_DNA"/>
</dbReference>
<keyword evidence="4 8" id="KW-0808">Transferase</keyword>
<evidence type="ECO:0000256" key="4">
    <source>
        <dbReference type="ARBA" id="ARBA00022679"/>
    </source>
</evidence>
<dbReference type="Pfam" id="PF06090">
    <property type="entry name" value="Ins_P5_2-kin"/>
    <property type="match status" value="1"/>
</dbReference>
<evidence type="ECO:0000256" key="2">
    <source>
        <dbReference type="ARBA" id="ARBA00012023"/>
    </source>
</evidence>
<dbReference type="PANTHER" id="PTHR14456:SF2">
    <property type="entry name" value="INOSITOL-PENTAKISPHOSPHATE 2-KINASE"/>
    <property type="match status" value="1"/>
</dbReference>
<dbReference type="OrthoDB" id="272370at2759"/>
<dbReference type="GO" id="GO:0005634">
    <property type="term" value="C:nucleus"/>
    <property type="evidence" value="ECO:0007669"/>
    <property type="project" value="TreeGrafter"/>
</dbReference>
<name>A0A397T3J5_9GLOM</name>
<evidence type="ECO:0000256" key="3">
    <source>
        <dbReference type="ARBA" id="ARBA00014846"/>
    </source>
</evidence>
<accession>A0A397T3J5</accession>
<evidence type="ECO:0000313" key="10">
    <source>
        <dbReference type="Proteomes" id="UP000265703"/>
    </source>
</evidence>
<reference evidence="9 10" key="1">
    <citation type="submission" date="2018-06" db="EMBL/GenBank/DDBJ databases">
        <title>Comparative genomics reveals the genomic features of Rhizophagus irregularis, R. cerebriforme, R. diaphanum and Gigaspora rosea, and their symbiotic lifestyle signature.</title>
        <authorList>
            <person name="Morin E."/>
            <person name="San Clemente H."/>
            <person name="Chen E.C.H."/>
            <person name="De La Providencia I."/>
            <person name="Hainaut M."/>
            <person name="Kuo A."/>
            <person name="Kohler A."/>
            <person name="Murat C."/>
            <person name="Tang N."/>
            <person name="Roy S."/>
            <person name="Loubradou J."/>
            <person name="Henrissat B."/>
            <person name="Grigoriev I.V."/>
            <person name="Corradi N."/>
            <person name="Roux C."/>
            <person name="Martin F.M."/>
        </authorList>
    </citation>
    <scope>NUCLEOTIDE SEQUENCE [LARGE SCALE GENOMIC DNA]</scope>
    <source>
        <strain evidence="9 10">DAOM 227022</strain>
    </source>
</reference>
<protein>
    <recommendedName>
        <fullName evidence="3 8">Inositol-pentakisphosphate 2-kinase</fullName>
        <ecNumber evidence="2 8">2.7.1.158</ecNumber>
    </recommendedName>
</protein>
<dbReference type="AlphaFoldDB" id="A0A397T3J5"/>
<evidence type="ECO:0000256" key="6">
    <source>
        <dbReference type="ARBA" id="ARBA00022777"/>
    </source>
</evidence>
<keyword evidence="7 8" id="KW-0067">ATP-binding</keyword>
<evidence type="ECO:0000256" key="7">
    <source>
        <dbReference type="ARBA" id="ARBA00022840"/>
    </source>
</evidence>
<dbReference type="Proteomes" id="UP000265703">
    <property type="component" value="Unassembled WGS sequence"/>
</dbReference>
<evidence type="ECO:0000256" key="8">
    <source>
        <dbReference type="RuleBase" id="RU364126"/>
    </source>
</evidence>
<dbReference type="STRING" id="658196.A0A397T3J5"/>
<dbReference type="InterPro" id="IPR009286">
    <property type="entry name" value="Ins_P5_2-kin"/>
</dbReference>
<evidence type="ECO:0000313" key="9">
    <source>
        <dbReference type="EMBL" id="RIA89624.1"/>
    </source>
</evidence>
<proteinExistence type="predicted"/>
<comment type="domain">
    <text evidence="8">The EXKPK motif is conserved in inositol-pentakisphosphate 2-kinases of both family 1 and 2.</text>
</comment>
<organism evidence="9 10">
    <name type="scientific">Glomus cerebriforme</name>
    <dbReference type="NCBI Taxonomy" id="658196"/>
    <lineage>
        <taxon>Eukaryota</taxon>
        <taxon>Fungi</taxon>
        <taxon>Fungi incertae sedis</taxon>
        <taxon>Mucoromycota</taxon>
        <taxon>Glomeromycotina</taxon>
        <taxon>Glomeromycetes</taxon>
        <taxon>Glomerales</taxon>
        <taxon>Glomeraceae</taxon>
        <taxon>Glomus</taxon>
    </lineage>
</organism>
<evidence type="ECO:0000256" key="5">
    <source>
        <dbReference type="ARBA" id="ARBA00022741"/>
    </source>
</evidence>
<dbReference type="PANTHER" id="PTHR14456">
    <property type="entry name" value="INOSITOL POLYPHOSPHATE KINASE 1"/>
    <property type="match status" value="1"/>
</dbReference>
<dbReference type="Gene3D" id="3.30.200.110">
    <property type="entry name" value="Inositol-pentakisphosphate 2-kinase, N-lobe"/>
    <property type="match status" value="1"/>
</dbReference>
<gene>
    <name evidence="9" type="ORF">C1645_824551</name>
</gene>
<dbReference type="GO" id="GO:0035299">
    <property type="term" value="F:inositol-1,3,4,5,6-pentakisphosphate 2-kinase activity"/>
    <property type="evidence" value="ECO:0007669"/>
    <property type="project" value="UniProtKB-EC"/>
</dbReference>
<comment type="caution">
    <text evidence="9">The sequence shown here is derived from an EMBL/GenBank/DDBJ whole genome shotgun (WGS) entry which is preliminary data.</text>
</comment>
<evidence type="ECO:0000256" key="1">
    <source>
        <dbReference type="ARBA" id="ARBA00001774"/>
    </source>
</evidence>
<dbReference type="GO" id="GO:0005524">
    <property type="term" value="F:ATP binding"/>
    <property type="evidence" value="ECO:0007669"/>
    <property type="project" value="UniProtKB-KW"/>
</dbReference>
<dbReference type="InterPro" id="IPR043001">
    <property type="entry name" value="IP5_2-K_N_lobe"/>
</dbReference>